<dbReference type="EMBL" id="PVTI01000005">
    <property type="protein sequence ID" value="PRY61511.1"/>
    <property type="molecule type" value="Genomic_DNA"/>
</dbReference>
<keyword evidence="3" id="KW-1185">Reference proteome</keyword>
<protein>
    <submittedName>
        <fullName evidence="2">Uncharacterized protein</fullName>
    </submittedName>
</protein>
<accession>A0A2T0UUB2</accession>
<dbReference type="OrthoDB" id="3872677at2"/>
<keyword evidence="1" id="KW-0472">Membrane</keyword>
<feature type="transmembrane region" description="Helical" evidence="1">
    <location>
        <begin position="12"/>
        <end position="35"/>
    </location>
</feature>
<keyword evidence="1" id="KW-0812">Transmembrane</keyword>
<evidence type="ECO:0000256" key="1">
    <source>
        <dbReference type="SAM" id="Phobius"/>
    </source>
</evidence>
<dbReference type="InterPro" id="IPR046550">
    <property type="entry name" value="DUF6704"/>
</dbReference>
<evidence type="ECO:0000313" key="2">
    <source>
        <dbReference type="EMBL" id="PRY61511.1"/>
    </source>
</evidence>
<evidence type="ECO:0000313" key="3">
    <source>
        <dbReference type="Proteomes" id="UP000237822"/>
    </source>
</evidence>
<dbReference type="Proteomes" id="UP000237822">
    <property type="component" value="Unassembled WGS sequence"/>
</dbReference>
<reference evidence="2 3" key="1">
    <citation type="submission" date="2018-03" db="EMBL/GenBank/DDBJ databases">
        <title>Genomic Encyclopedia of Archaeal and Bacterial Type Strains, Phase II (KMG-II): from individual species to whole genera.</title>
        <authorList>
            <person name="Goeker M."/>
        </authorList>
    </citation>
    <scope>NUCLEOTIDE SEQUENCE [LARGE SCALE GENOMIC DNA]</scope>
    <source>
        <strain evidence="2 3">ATCC BAA-1496</strain>
    </source>
</reference>
<dbReference type="NCBIfam" id="NF041681">
    <property type="entry name" value="HGxxPAAW"/>
    <property type="match status" value="1"/>
</dbReference>
<organism evidence="2 3">
    <name type="scientific">Knoellia remsis</name>
    <dbReference type="NCBI Taxonomy" id="407159"/>
    <lineage>
        <taxon>Bacteria</taxon>
        <taxon>Bacillati</taxon>
        <taxon>Actinomycetota</taxon>
        <taxon>Actinomycetes</taxon>
        <taxon>Micrococcales</taxon>
        <taxon>Intrasporangiaceae</taxon>
        <taxon>Knoellia</taxon>
    </lineage>
</organism>
<comment type="caution">
    <text evidence="2">The sequence shown here is derived from an EMBL/GenBank/DDBJ whole genome shotgun (WGS) entry which is preliminary data.</text>
</comment>
<feature type="transmembrane region" description="Helical" evidence="1">
    <location>
        <begin position="41"/>
        <end position="65"/>
    </location>
</feature>
<proteinExistence type="predicted"/>
<dbReference type="AlphaFoldDB" id="A0A2T0UUB2"/>
<gene>
    <name evidence="2" type="ORF">BCF74_10568</name>
</gene>
<dbReference type="Pfam" id="PF20447">
    <property type="entry name" value="DUF6704"/>
    <property type="match status" value="1"/>
</dbReference>
<sequence>MAEQHEDHHGSSTAAWALVGIVLLGSLIMSIAVAFPNVPLFIGGVVVVILGLVVGKVLALAGYGVDGQVARRDTNSA</sequence>
<keyword evidence="1" id="KW-1133">Transmembrane helix</keyword>
<name>A0A2T0UUB2_9MICO</name>
<dbReference type="RefSeq" id="WP_106296771.1">
    <property type="nucleotide sequence ID" value="NZ_PVTI01000005.1"/>
</dbReference>